<dbReference type="GO" id="GO:0003917">
    <property type="term" value="F:DNA topoisomerase type I (single strand cut, ATP-independent) activity"/>
    <property type="evidence" value="ECO:0007669"/>
    <property type="project" value="UniProtKB-EC"/>
</dbReference>
<feature type="domain" description="DNA topoisomerase I catalytic core eukaryotic-type" evidence="7">
    <location>
        <begin position="83"/>
        <end position="304"/>
    </location>
</feature>
<dbReference type="EMBL" id="CACRYJ010000054">
    <property type="protein sequence ID" value="VZO39012.1"/>
    <property type="molecule type" value="Genomic_DNA"/>
</dbReference>
<evidence type="ECO:0000256" key="1">
    <source>
        <dbReference type="ARBA" id="ARBA00000213"/>
    </source>
</evidence>
<reference evidence="9 10" key="1">
    <citation type="submission" date="2019-11" db="EMBL/GenBank/DDBJ databases">
        <authorList>
            <person name="Criscuolo A."/>
        </authorList>
    </citation>
    <scope>NUCLEOTIDE SEQUENCE [LARGE SCALE GENOMIC DNA]</scope>
    <source>
        <strain evidence="9">CIP111667</strain>
    </source>
</reference>
<dbReference type="InterPro" id="IPR049331">
    <property type="entry name" value="Top1B_N_bact"/>
</dbReference>
<protein>
    <recommendedName>
        <fullName evidence="3">DNA topoisomerase</fullName>
        <ecNumber evidence="3">5.6.2.1</ecNumber>
    </recommendedName>
</protein>
<dbReference type="Gene3D" id="1.10.132.120">
    <property type="match status" value="1"/>
</dbReference>
<organism evidence="9 10">
    <name type="scientific">Occultella aeris</name>
    <dbReference type="NCBI Taxonomy" id="2761496"/>
    <lineage>
        <taxon>Bacteria</taxon>
        <taxon>Bacillati</taxon>
        <taxon>Actinomycetota</taxon>
        <taxon>Actinomycetes</taxon>
        <taxon>Micrococcales</taxon>
        <taxon>Ruaniaceae</taxon>
        <taxon>Occultella</taxon>
    </lineage>
</organism>
<keyword evidence="5" id="KW-0238">DNA-binding</keyword>
<dbReference type="Pfam" id="PF01028">
    <property type="entry name" value="Topoisom_I"/>
    <property type="match status" value="1"/>
</dbReference>
<dbReference type="Gene3D" id="3.90.15.10">
    <property type="entry name" value="Topoisomerase I, Chain A, domain 3"/>
    <property type="match status" value="1"/>
</dbReference>
<evidence type="ECO:0000313" key="9">
    <source>
        <dbReference type="EMBL" id="VZO39012.1"/>
    </source>
</evidence>
<dbReference type="Gene3D" id="3.30.66.10">
    <property type="entry name" value="DNA topoisomerase I domain"/>
    <property type="match status" value="1"/>
</dbReference>
<sequence>MSALHEADVAGPGWSRRRCGRGWVYLDTQGKRITRDAFLTRCRDLVIPPAWRDVWICPDELGHIQAVGTDEAGRRQYLYHPVWRAEQDAAKHERVREIADRLPAARRNARRDLRRPGMPRERALAVAFLLLDQGLFRIGSEAYTADNGSFGLATLLKRHVRITNAGIAVFDYVAKSSQHRHVEIDDPEVIDAVRVLRRRRGGGPELLAYREGSARRGPWRDLTSVDIGAYVKRRLGPDATAKDFRTWHGTVLAAITLARHSGSGSASERDRSVREAVSEVAERLGNTPAVSRSAYIDPRVLEAYEEDTVLASLPVPDAPPATPAPPRIEAAVLKVLESDEDSP</sequence>
<dbReference type="PRINTS" id="PR00416">
    <property type="entry name" value="EUTPISMRASEI"/>
</dbReference>
<dbReference type="InterPro" id="IPR035447">
    <property type="entry name" value="DNA_topo_I_N_sf"/>
</dbReference>
<feature type="domain" description="DNA topoisomerase IB N-terminal" evidence="8">
    <location>
        <begin position="22"/>
        <end position="70"/>
    </location>
</feature>
<dbReference type="Proteomes" id="UP000419743">
    <property type="component" value="Unassembled WGS sequence"/>
</dbReference>
<keyword evidence="4" id="KW-0799">Topoisomerase</keyword>
<dbReference type="InterPro" id="IPR013500">
    <property type="entry name" value="TopoI_cat_euk"/>
</dbReference>
<dbReference type="InterPro" id="IPR001631">
    <property type="entry name" value="TopoI"/>
</dbReference>
<comment type="similarity">
    <text evidence="2">Belongs to the type IB topoisomerase family.</text>
</comment>
<keyword evidence="10" id="KW-1185">Reference proteome</keyword>
<name>A0A7M4DNI2_9MICO</name>
<evidence type="ECO:0000256" key="6">
    <source>
        <dbReference type="ARBA" id="ARBA00023235"/>
    </source>
</evidence>
<dbReference type="GO" id="GO:0003677">
    <property type="term" value="F:DNA binding"/>
    <property type="evidence" value="ECO:0007669"/>
    <property type="project" value="UniProtKB-KW"/>
</dbReference>
<evidence type="ECO:0000313" key="10">
    <source>
        <dbReference type="Proteomes" id="UP000419743"/>
    </source>
</evidence>
<evidence type="ECO:0000259" key="7">
    <source>
        <dbReference type="Pfam" id="PF01028"/>
    </source>
</evidence>
<dbReference type="EC" id="5.6.2.1" evidence="3"/>
<evidence type="ECO:0000259" key="8">
    <source>
        <dbReference type="Pfam" id="PF21338"/>
    </source>
</evidence>
<evidence type="ECO:0000256" key="4">
    <source>
        <dbReference type="ARBA" id="ARBA00023029"/>
    </source>
</evidence>
<gene>
    <name evidence="9" type="ORF">HALOF300_03712</name>
</gene>
<dbReference type="GO" id="GO:0006265">
    <property type="term" value="P:DNA topological change"/>
    <property type="evidence" value="ECO:0007669"/>
    <property type="project" value="InterPro"/>
</dbReference>
<dbReference type="SUPFAM" id="SSF55869">
    <property type="entry name" value="DNA topoisomerase I domain"/>
    <property type="match status" value="1"/>
</dbReference>
<accession>A0A7M4DNI2</accession>
<dbReference type="SUPFAM" id="SSF56349">
    <property type="entry name" value="DNA breaking-rejoining enzymes"/>
    <property type="match status" value="1"/>
</dbReference>
<comment type="catalytic activity">
    <reaction evidence="1">
        <text>ATP-independent breakage of single-stranded DNA, followed by passage and rejoining.</text>
        <dbReference type="EC" id="5.6.2.1"/>
    </reaction>
</comment>
<dbReference type="AlphaFoldDB" id="A0A7M4DNI2"/>
<evidence type="ECO:0000256" key="2">
    <source>
        <dbReference type="ARBA" id="ARBA00006645"/>
    </source>
</evidence>
<dbReference type="InterPro" id="IPR011010">
    <property type="entry name" value="DNA_brk_join_enz"/>
</dbReference>
<comment type="caution">
    <text evidence="9">The sequence shown here is derived from an EMBL/GenBank/DDBJ whole genome shotgun (WGS) entry which is preliminary data.</text>
</comment>
<keyword evidence="6 9" id="KW-0413">Isomerase</keyword>
<dbReference type="RefSeq" id="WP_156742373.1">
    <property type="nucleotide sequence ID" value="NZ_CBCSBY010000059.1"/>
</dbReference>
<evidence type="ECO:0000256" key="3">
    <source>
        <dbReference type="ARBA" id="ARBA00012891"/>
    </source>
</evidence>
<dbReference type="Pfam" id="PF21338">
    <property type="entry name" value="Top1B_N_bact"/>
    <property type="match status" value="1"/>
</dbReference>
<dbReference type="InterPro" id="IPR014711">
    <property type="entry name" value="TopoI_cat_a-hlx-sub_euk"/>
</dbReference>
<evidence type="ECO:0000256" key="5">
    <source>
        <dbReference type="ARBA" id="ARBA00023125"/>
    </source>
</evidence>
<proteinExistence type="inferred from homology"/>
<dbReference type="PROSITE" id="PS52038">
    <property type="entry name" value="TOPO_IB_2"/>
    <property type="match status" value="1"/>
</dbReference>